<keyword evidence="1" id="KW-0677">Repeat</keyword>
<dbReference type="SUPFAM" id="SSF52540">
    <property type="entry name" value="P-loop containing nucleoside triphosphate hydrolases"/>
    <property type="match status" value="1"/>
</dbReference>
<dbReference type="Gene3D" id="3.40.50.1580">
    <property type="entry name" value="Nucleoside phosphorylase domain"/>
    <property type="match status" value="1"/>
</dbReference>
<dbReference type="GO" id="GO:0009116">
    <property type="term" value="P:nucleoside metabolic process"/>
    <property type="evidence" value="ECO:0007669"/>
    <property type="project" value="InterPro"/>
</dbReference>
<comment type="caution">
    <text evidence="3">The sequence shown here is derived from an EMBL/GenBank/DDBJ whole genome shotgun (WGS) entry which is preliminary data.</text>
</comment>
<sequence>MGWIAASLKEAKRLWVSSWSLHPALSLAIESVPRHFRRPSSRRDFHIAIICALTLEYDAAFLLVDEFWDQHGEYGRVLGDTNIYRNGRIGAHDVVLVVLPGMGKALVAGSAANLRTSYPSLKLTILLGICGGVPSRNVFVGDVVISEAIVQYDLGRQYPGQFITKGAAEGNLGSPNKEIRSLMAWCRTDHVREDLRDNAAISLRNLQHAAAEKRLEVNYRYPGLSRDQLYRATYRHKHTASQPPCSICSEGVDEACSDAIEASCAELGSRWLFETQEFDSWIAGTESPLLWCSGKIGSGKTILTASVIDKVLTERPESGHLVTFFFVQFDDTQSVKAEIIVKSILRQALDQSGLTDKLEELLGEAVASLAELKKLLDVFRQLLVPSGKLYIIIDGLDECEKSERKELLEILSSLAALGSNTRIFLAGRDSVSAEVEWRFTPRHHVSMSSSLARPDIDKFIDGAVQDKLESEELLVRDATLVEEIKMALREGAEGMFLWVAFQLFELCSKHCDEDIRQTIKSLPKGLTATFNRALERIAAQGNAKVARQAFLWIACAKRPLTVEELGEAMFLEIGQQFSKPQRVSNDVHRISSWCENLAHVDEEKQIVQFPHETVRQFLTKGCSDERFADFRIDTRESDHFIGEICVTYLDFSDFKTTLARGSRQLPPISPGDIAKTATGYEWKAAAFQPIFSRLTTVKDKSSAAFNTSGALASFKRDDGRAEKRSLEDSHPFLRYATVNWIFHTTGFTKEKSKTWLLWERIVFQGHDLVQRPWGEEVFGADSKTILDWSLEARQYALLGVLIKKGNVPLRNWMKLMTDWAARGDVMTLDALLQDQMAAMRLQGVYQAAVGGQVELVLELVAEGVNVDDALNIAVTIGHAGLVAKLLPASLYKEYGLEVAARNGHLAVVEMFLAAGVKADWALREAARNGHLHVLIEERFQKSAQTLVG</sequence>
<dbReference type="Pfam" id="PF24883">
    <property type="entry name" value="NPHP3_N"/>
    <property type="match status" value="1"/>
</dbReference>
<dbReference type="Pfam" id="PF22939">
    <property type="entry name" value="WHD_GPIID"/>
    <property type="match status" value="1"/>
</dbReference>
<organism evidence="3 4">
    <name type="scientific">Ophiocordyceps camponoti-rufipedis</name>
    <dbReference type="NCBI Taxonomy" id="2004952"/>
    <lineage>
        <taxon>Eukaryota</taxon>
        <taxon>Fungi</taxon>
        <taxon>Dikarya</taxon>
        <taxon>Ascomycota</taxon>
        <taxon>Pezizomycotina</taxon>
        <taxon>Sordariomycetes</taxon>
        <taxon>Hypocreomycetidae</taxon>
        <taxon>Hypocreales</taxon>
        <taxon>Ophiocordycipitaceae</taxon>
        <taxon>Ophiocordyceps</taxon>
    </lineage>
</organism>
<dbReference type="InterPro" id="IPR036770">
    <property type="entry name" value="Ankyrin_rpt-contain_sf"/>
</dbReference>
<dbReference type="PROSITE" id="PS50837">
    <property type="entry name" value="NACHT"/>
    <property type="match status" value="1"/>
</dbReference>
<dbReference type="GO" id="GO:0003824">
    <property type="term" value="F:catalytic activity"/>
    <property type="evidence" value="ECO:0007669"/>
    <property type="project" value="InterPro"/>
</dbReference>
<protein>
    <recommendedName>
        <fullName evidence="2">NACHT domain-containing protein</fullName>
    </recommendedName>
</protein>
<dbReference type="InterPro" id="IPR056884">
    <property type="entry name" value="NPHP3-like_N"/>
</dbReference>
<reference evidence="3 4" key="1">
    <citation type="submission" date="2017-06" db="EMBL/GenBank/DDBJ databases">
        <title>Ant-infecting Ophiocordyceps genomes reveal a high diversity of potential behavioral manipulation genes and a possible major role for enterotoxins.</title>
        <authorList>
            <person name="De Bekker C."/>
            <person name="Evans H.C."/>
            <person name="Brachmann A."/>
            <person name="Hughes D.P."/>
        </authorList>
    </citation>
    <scope>NUCLEOTIDE SEQUENCE [LARGE SCALE GENOMIC DNA]</scope>
    <source>
        <strain evidence="3 4">Map16</strain>
    </source>
</reference>
<keyword evidence="4" id="KW-1185">Reference proteome</keyword>
<dbReference type="InterPro" id="IPR054471">
    <property type="entry name" value="GPIID_WHD"/>
</dbReference>
<dbReference type="PANTHER" id="PTHR10039">
    <property type="entry name" value="AMELOGENIN"/>
    <property type="match status" value="1"/>
</dbReference>
<name>A0A2C5Z9B3_9HYPO</name>
<dbReference type="InterPro" id="IPR000845">
    <property type="entry name" value="Nucleoside_phosphorylase_d"/>
</dbReference>
<dbReference type="STRING" id="2004952.A0A2C5Z9B3"/>
<dbReference type="Gene3D" id="1.25.40.20">
    <property type="entry name" value="Ankyrin repeat-containing domain"/>
    <property type="match status" value="1"/>
</dbReference>
<dbReference type="InterPro" id="IPR027417">
    <property type="entry name" value="P-loop_NTPase"/>
</dbReference>
<evidence type="ECO:0000313" key="4">
    <source>
        <dbReference type="Proteomes" id="UP000226431"/>
    </source>
</evidence>
<dbReference type="AlphaFoldDB" id="A0A2C5Z9B3"/>
<evidence type="ECO:0000256" key="1">
    <source>
        <dbReference type="ARBA" id="ARBA00022737"/>
    </source>
</evidence>
<feature type="domain" description="NACHT" evidence="2">
    <location>
        <begin position="288"/>
        <end position="428"/>
    </location>
</feature>
<dbReference type="InterPro" id="IPR035994">
    <property type="entry name" value="Nucleoside_phosphorylase_sf"/>
</dbReference>
<dbReference type="InterPro" id="IPR007111">
    <property type="entry name" value="NACHT_NTPase"/>
</dbReference>
<dbReference type="SUPFAM" id="SSF53167">
    <property type="entry name" value="Purine and uridine phosphorylases"/>
    <property type="match status" value="1"/>
</dbReference>
<dbReference type="EMBL" id="NJES01000185">
    <property type="protein sequence ID" value="PHH75994.1"/>
    <property type="molecule type" value="Genomic_DNA"/>
</dbReference>
<proteinExistence type="predicted"/>
<evidence type="ECO:0000259" key="2">
    <source>
        <dbReference type="PROSITE" id="PS50837"/>
    </source>
</evidence>
<dbReference type="Proteomes" id="UP000226431">
    <property type="component" value="Unassembled WGS sequence"/>
</dbReference>
<dbReference type="PANTHER" id="PTHR10039:SF10">
    <property type="entry name" value="NACHT DOMAIN-CONTAINING PROTEIN"/>
    <property type="match status" value="1"/>
</dbReference>
<accession>A0A2C5Z9B3</accession>
<dbReference type="Pfam" id="PF01048">
    <property type="entry name" value="PNP_UDP_1"/>
    <property type="match status" value="1"/>
</dbReference>
<dbReference type="SUPFAM" id="SSF48403">
    <property type="entry name" value="Ankyrin repeat"/>
    <property type="match status" value="1"/>
</dbReference>
<gene>
    <name evidence="3" type="ORF">CDD80_1895</name>
</gene>
<dbReference type="OrthoDB" id="4925214at2759"/>
<dbReference type="Gene3D" id="3.40.50.300">
    <property type="entry name" value="P-loop containing nucleotide triphosphate hydrolases"/>
    <property type="match status" value="1"/>
</dbReference>
<evidence type="ECO:0000313" key="3">
    <source>
        <dbReference type="EMBL" id="PHH75994.1"/>
    </source>
</evidence>